<keyword evidence="3" id="KW-0201">Cytochrome c-type biogenesis</keyword>
<feature type="domain" description="ABC transporter" evidence="5">
    <location>
        <begin position="4"/>
        <end position="228"/>
    </location>
</feature>
<evidence type="ECO:0000313" key="6">
    <source>
        <dbReference type="EMBL" id="SDX09825.1"/>
    </source>
</evidence>
<keyword evidence="2" id="KW-0547">Nucleotide-binding</keyword>
<keyword evidence="4 6" id="KW-0067">ATP-binding</keyword>
<gene>
    <name evidence="6" type="ORF">SAMN05443574_11460</name>
</gene>
<dbReference type="Gene3D" id="3.40.50.300">
    <property type="entry name" value="P-loop containing nucleotide triphosphate hydrolases"/>
    <property type="match status" value="1"/>
</dbReference>
<dbReference type="InterPro" id="IPR003439">
    <property type="entry name" value="ABC_transporter-like_ATP-bd"/>
</dbReference>
<dbReference type="EMBL" id="FNOF01000014">
    <property type="protein sequence ID" value="SDX09825.1"/>
    <property type="molecule type" value="Genomic_DNA"/>
</dbReference>
<dbReference type="InterPro" id="IPR051782">
    <property type="entry name" value="ABC_Transporter_VariousFunc"/>
</dbReference>
<dbReference type="SUPFAM" id="SSF52540">
    <property type="entry name" value="P-loop containing nucleoside triphosphate hydrolases"/>
    <property type="match status" value="1"/>
</dbReference>
<dbReference type="GO" id="GO:0017004">
    <property type="term" value="P:cytochrome complex assembly"/>
    <property type="evidence" value="ECO:0007669"/>
    <property type="project" value="UniProtKB-KW"/>
</dbReference>
<dbReference type="InterPro" id="IPR005895">
    <property type="entry name" value="ABC_transptr_haem_export_CcmA"/>
</dbReference>
<evidence type="ECO:0000256" key="3">
    <source>
        <dbReference type="ARBA" id="ARBA00022748"/>
    </source>
</evidence>
<dbReference type="AlphaFoldDB" id="A0A1H2YXP2"/>
<evidence type="ECO:0000256" key="2">
    <source>
        <dbReference type="ARBA" id="ARBA00022741"/>
    </source>
</evidence>
<dbReference type="GO" id="GO:0016887">
    <property type="term" value="F:ATP hydrolysis activity"/>
    <property type="evidence" value="ECO:0007669"/>
    <property type="project" value="InterPro"/>
</dbReference>
<dbReference type="Pfam" id="PF00005">
    <property type="entry name" value="ABC_tran"/>
    <property type="match status" value="1"/>
</dbReference>
<dbReference type="Proteomes" id="UP000182573">
    <property type="component" value="Unassembled WGS sequence"/>
</dbReference>
<dbReference type="InterPro" id="IPR003593">
    <property type="entry name" value="AAA+_ATPase"/>
</dbReference>
<keyword evidence="1" id="KW-0813">Transport</keyword>
<accession>A0A1H2YXP2</accession>
<dbReference type="GO" id="GO:0005524">
    <property type="term" value="F:ATP binding"/>
    <property type="evidence" value="ECO:0007669"/>
    <property type="project" value="UniProtKB-KW"/>
</dbReference>
<dbReference type="SMART" id="SM00382">
    <property type="entry name" value="AAA"/>
    <property type="match status" value="1"/>
</dbReference>
<evidence type="ECO:0000256" key="1">
    <source>
        <dbReference type="ARBA" id="ARBA00022448"/>
    </source>
</evidence>
<organism evidence="6 7">
    <name type="scientific">Haloarcula vallismortis</name>
    <name type="common">Halobacterium vallismortis</name>
    <dbReference type="NCBI Taxonomy" id="28442"/>
    <lineage>
        <taxon>Archaea</taxon>
        <taxon>Methanobacteriati</taxon>
        <taxon>Methanobacteriota</taxon>
        <taxon>Stenosarchaea group</taxon>
        <taxon>Halobacteria</taxon>
        <taxon>Halobacteriales</taxon>
        <taxon>Haloarculaceae</taxon>
        <taxon>Haloarcula</taxon>
    </lineage>
</organism>
<dbReference type="InterPro" id="IPR027417">
    <property type="entry name" value="P-loop_NTPase"/>
</dbReference>
<dbReference type="PROSITE" id="PS50893">
    <property type="entry name" value="ABC_TRANSPORTER_2"/>
    <property type="match status" value="1"/>
</dbReference>
<dbReference type="GO" id="GO:0022857">
    <property type="term" value="F:transmembrane transporter activity"/>
    <property type="evidence" value="ECO:0007669"/>
    <property type="project" value="InterPro"/>
</dbReference>
<reference evidence="6 7" key="1">
    <citation type="submission" date="2016-10" db="EMBL/GenBank/DDBJ databases">
        <authorList>
            <person name="de Groot N.N."/>
        </authorList>
    </citation>
    <scope>NUCLEOTIDE SEQUENCE [LARGE SCALE GENOMIC DNA]</scope>
    <source>
        <strain evidence="6 7">DSM 3756</strain>
    </source>
</reference>
<evidence type="ECO:0000313" key="7">
    <source>
        <dbReference type="Proteomes" id="UP000182573"/>
    </source>
</evidence>
<dbReference type="PANTHER" id="PTHR42939">
    <property type="entry name" value="ABC TRANSPORTER ATP-BINDING PROTEIN ALBC-RELATED"/>
    <property type="match status" value="1"/>
</dbReference>
<evidence type="ECO:0000256" key="4">
    <source>
        <dbReference type="ARBA" id="ARBA00022840"/>
    </source>
</evidence>
<protein>
    <submittedName>
        <fullName evidence="6">ABC-2 type transport system ATP-binding protein/heme exporter protein A</fullName>
    </submittedName>
</protein>
<dbReference type="NCBIfam" id="TIGR01189">
    <property type="entry name" value="ccmA"/>
    <property type="match status" value="1"/>
</dbReference>
<dbReference type="PANTHER" id="PTHR42939:SF1">
    <property type="entry name" value="ABC TRANSPORTER ATP-BINDING PROTEIN ALBC-RELATED"/>
    <property type="match status" value="1"/>
</dbReference>
<name>A0A1H2YXP2_HALVA</name>
<dbReference type="CDD" id="cd03230">
    <property type="entry name" value="ABC_DR_subfamily_A"/>
    <property type="match status" value="1"/>
</dbReference>
<dbReference type="STRING" id="28442.SAMN05443574_11460"/>
<dbReference type="InterPro" id="IPR017871">
    <property type="entry name" value="ABC_transporter-like_CS"/>
</dbReference>
<dbReference type="RefSeq" id="WP_004516189.1">
    <property type="nucleotide sequence ID" value="NZ_FNOF01000014.1"/>
</dbReference>
<proteinExistence type="predicted"/>
<evidence type="ECO:0000259" key="5">
    <source>
        <dbReference type="PROSITE" id="PS50893"/>
    </source>
</evidence>
<dbReference type="PROSITE" id="PS00211">
    <property type="entry name" value="ABC_TRANSPORTER_1"/>
    <property type="match status" value="1"/>
</dbReference>
<sequence>MAFLSLSSVSKYFGPQVGVEGITVDVSRGETVLLFGHNGSGKTTLLRLIATLTRPSEGTISLQDTEFSRDRPTQRGDIGFVAHETYLYEQLTALENLRLHARLHGVELSRCESQLDAVGLTDRGSDPVSEFSHGMAKRLALARATLHDPALLLLDEPFTGLDEESLLRVTDQLRELTETTIVFATHAIDRGFDYADRVLVLDGGQLTRDIDTAQCPGPDAIKQDYVNAPGQL</sequence>